<accession>A0A7W4SLA6</accession>
<keyword evidence="6" id="KW-1185">Reference proteome</keyword>
<keyword evidence="1" id="KW-1133">Transmembrane helix</keyword>
<dbReference type="Proteomes" id="UP000520770">
    <property type="component" value="Unassembled WGS sequence"/>
</dbReference>
<dbReference type="RefSeq" id="WP_183685025.1">
    <property type="nucleotide sequence ID" value="NZ_JACIGW010000005.1"/>
</dbReference>
<name>A0A7W4SLA6_9HYPH</name>
<evidence type="ECO:0000313" key="2">
    <source>
        <dbReference type="EMBL" id="MBB4350387.1"/>
    </source>
</evidence>
<dbReference type="Proteomes" id="UP000524535">
    <property type="component" value="Unassembled WGS sequence"/>
</dbReference>
<keyword evidence="1" id="KW-0472">Membrane</keyword>
<organism evidence="3 6">
    <name type="scientific">Aliirhizobium cellulosilyticum</name>
    <dbReference type="NCBI Taxonomy" id="393664"/>
    <lineage>
        <taxon>Bacteria</taxon>
        <taxon>Pseudomonadati</taxon>
        <taxon>Pseudomonadota</taxon>
        <taxon>Alphaproteobacteria</taxon>
        <taxon>Hyphomicrobiales</taxon>
        <taxon>Rhizobiaceae</taxon>
        <taxon>Aliirhizobium</taxon>
    </lineage>
</organism>
<comment type="caution">
    <text evidence="3">The sequence shown here is derived from an EMBL/GenBank/DDBJ whole genome shotgun (WGS) entry which is preliminary data.</text>
</comment>
<feature type="transmembrane region" description="Helical" evidence="1">
    <location>
        <begin position="7"/>
        <end position="26"/>
    </location>
</feature>
<protein>
    <submittedName>
        <fullName evidence="3">RsiW-degrading membrane proteinase PrsW (M82 family)</fullName>
    </submittedName>
</protein>
<evidence type="ECO:0000313" key="5">
    <source>
        <dbReference type="Proteomes" id="UP000520770"/>
    </source>
</evidence>
<gene>
    <name evidence="3" type="ORF">GGE31_004109</name>
    <name evidence="2" type="ORF">GGE33_004152</name>
    <name evidence="4" type="ORF">GGE35_004051</name>
</gene>
<dbReference type="Proteomes" id="UP000576087">
    <property type="component" value="Unassembled WGS sequence"/>
</dbReference>
<evidence type="ECO:0000313" key="6">
    <source>
        <dbReference type="Proteomes" id="UP000524535"/>
    </source>
</evidence>
<keyword evidence="1" id="KW-0812">Transmembrane</keyword>
<sequence>MTRSNNLYLIIGALIVVVAGLSFYLYREETKPEGVSISIGENGVKVEGQ</sequence>
<evidence type="ECO:0000313" key="4">
    <source>
        <dbReference type="EMBL" id="MBB4448214.1"/>
    </source>
</evidence>
<evidence type="ECO:0000313" key="3">
    <source>
        <dbReference type="EMBL" id="MBB4413581.1"/>
    </source>
</evidence>
<dbReference type="EMBL" id="JACIGW010000005">
    <property type="protein sequence ID" value="MBB4350387.1"/>
    <property type="molecule type" value="Genomic_DNA"/>
</dbReference>
<proteinExistence type="predicted"/>
<reference evidence="5 6" key="1">
    <citation type="submission" date="2020-08" db="EMBL/GenBank/DDBJ databases">
        <title>Genomic Encyclopedia of Type Strains, Phase IV (KMG-V): Genome sequencing to study the core and pangenomes of soil and plant-associated prokaryotes.</title>
        <authorList>
            <person name="Whitman W."/>
        </authorList>
    </citation>
    <scope>NUCLEOTIDE SEQUENCE [LARGE SCALE GENOMIC DNA]</scope>
    <source>
        <strain evidence="3 6">SEMIA 444</strain>
        <strain evidence="2 5">SEMIA 448</strain>
        <strain evidence="4 7">SEMIA 452</strain>
    </source>
</reference>
<dbReference type="EMBL" id="JACIHM010000006">
    <property type="protein sequence ID" value="MBB4448214.1"/>
    <property type="molecule type" value="Genomic_DNA"/>
</dbReference>
<evidence type="ECO:0000313" key="7">
    <source>
        <dbReference type="Proteomes" id="UP000576087"/>
    </source>
</evidence>
<evidence type="ECO:0000256" key="1">
    <source>
        <dbReference type="SAM" id="Phobius"/>
    </source>
</evidence>
<dbReference type="AlphaFoldDB" id="A0A7W4SLA6"/>
<dbReference type="EMBL" id="JACIGY010000006">
    <property type="protein sequence ID" value="MBB4413581.1"/>
    <property type="molecule type" value="Genomic_DNA"/>
</dbReference>